<keyword evidence="1" id="KW-1133">Transmembrane helix</keyword>
<dbReference type="Pfam" id="PF05024">
    <property type="entry name" value="Gpi1"/>
    <property type="match status" value="1"/>
</dbReference>
<reference evidence="2" key="1">
    <citation type="submission" date="2023-03" db="EMBL/GenBank/DDBJ databases">
        <title>Massive genome expansion in bonnet fungi (Mycena s.s.) driven by repeated elements and novel gene families across ecological guilds.</title>
        <authorList>
            <consortium name="Lawrence Berkeley National Laboratory"/>
            <person name="Harder C.B."/>
            <person name="Miyauchi S."/>
            <person name="Viragh M."/>
            <person name="Kuo A."/>
            <person name="Thoen E."/>
            <person name="Andreopoulos B."/>
            <person name="Lu D."/>
            <person name="Skrede I."/>
            <person name="Drula E."/>
            <person name="Henrissat B."/>
            <person name="Morin E."/>
            <person name="Kohler A."/>
            <person name="Barry K."/>
            <person name="LaButti K."/>
            <person name="Morin E."/>
            <person name="Salamov A."/>
            <person name="Lipzen A."/>
            <person name="Mereny Z."/>
            <person name="Hegedus B."/>
            <person name="Baldrian P."/>
            <person name="Stursova M."/>
            <person name="Weitz H."/>
            <person name="Taylor A."/>
            <person name="Grigoriev I.V."/>
            <person name="Nagy L.G."/>
            <person name="Martin F."/>
            <person name="Kauserud H."/>
        </authorList>
    </citation>
    <scope>NUCLEOTIDE SEQUENCE</scope>
    <source>
        <strain evidence="2">CBHHK067</strain>
    </source>
</reference>
<evidence type="ECO:0000256" key="1">
    <source>
        <dbReference type="SAM" id="Phobius"/>
    </source>
</evidence>
<dbReference type="GO" id="GO:0006506">
    <property type="term" value="P:GPI anchor biosynthetic process"/>
    <property type="evidence" value="ECO:0007669"/>
    <property type="project" value="InterPro"/>
</dbReference>
<dbReference type="InterPro" id="IPR007720">
    <property type="entry name" value="PigQ/GPI1"/>
</dbReference>
<dbReference type="PANTHER" id="PTHR21329:SF3">
    <property type="entry name" value="PHOSPHATIDYLINOSITOL N-ACETYLGLUCOSAMINYLTRANSFERASE SUBUNIT Q"/>
    <property type="match status" value="1"/>
</dbReference>
<feature type="non-terminal residue" evidence="2">
    <location>
        <position position="420"/>
    </location>
</feature>
<sequence>DVRDSGFCYGWTAPVLCVAGIIRGVSEEAEIALAELHSSAQWSALTDSCGGDPVILGKCVFERGKRHPALELAGIREYSIIYYCRHSAASLRFYSLETLEASAEQHDFTRRPPRTGVDDVVINQFNSAQTIDTVVQRKPLRHLELSQYLFDIMNVSLCVPQRVLSFAPPQHDLTAVSIFSARYTNFFNTVWLILNDITLGVACGSFLCENHVVLARMLNRLAEVFLIDWVRSALHWLDSWPAGFKLNTELSRVYAHTFSDLVAVWGYVLHRAAPYLPALLYPFGVLSAAGGMTTALALFSDLLALLTLHVYVCYVLAQLLFGTILFTLLTFLFPTVLAYYALFALTQLAFMNHFPLFALMLRAKDPRRLPGASYSGSRARSAYLLLGRWHILCGRVGCGVGWRAIITRCSCCGVCCAGEA</sequence>
<feature type="non-terminal residue" evidence="2">
    <location>
        <position position="1"/>
    </location>
</feature>
<accession>A0AAD7G3S3</accession>
<keyword evidence="2" id="KW-0808">Transferase</keyword>
<dbReference type="EMBL" id="JARKIE010000351">
    <property type="protein sequence ID" value="KAJ7652257.1"/>
    <property type="molecule type" value="Genomic_DNA"/>
</dbReference>
<dbReference type="AlphaFoldDB" id="A0AAD7G3S3"/>
<keyword evidence="1" id="KW-0472">Membrane</keyword>
<organism evidence="2 3">
    <name type="scientific">Mycena rosella</name>
    <name type="common">Pink bonnet</name>
    <name type="synonym">Agaricus rosellus</name>
    <dbReference type="NCBI Taxonomy" id="1033263"/>
    <lineage>
        <taxon>Eukaryota</taxon>
        <taxon>Fungi</taxon>
        <taxon>Dikarya</taxon>
        <taxon>Basidiomycota</taxon>
        <taxon>Agaricomycotina</taxon>
        <taxon>Agaricomycetes</taxon>
        <taxon>Agaricomycetidae</taxon>
        <taxon>Agaricales</taxon>
        <taxon>Marasmiineae</taxon>
        <taxon>Mycenaceae</taxon>
        <taxon>Mycena</taxon>
    </lineage>
</organism>
<dbReference type="GO" id="GO:0016020">
    <property type="term" value="C:membrane"/>
    <property type="evidence" value="ECO:0007669"/>
    <property type="project" value="InterPro"/>
</dbReference>
<dbReference type="GO" id="GO:0016740">
    <property type="term" value="F:transferase activity"/>
    <property type="evidence" value="ECO:0007669"/>
    <property type="project" value="UniProtKB-KW"/>
</dbReference>
<gene>
    <name evidence="2" type="ORF">B0H17DRAFT_1101644</name>
</gene>
<keyword evidence="1" id="KW-0812">Transmembrane</keyword>
<proteinExistence type="predicted"/>
<dbReference type="PANTHER" id="PTHR21329">
    <property type="entry name" value="PHOSPHATIDYLINOSITOL N-ACETYLGLUCOSAMINYLTRANSFERASE SUBUNIT Q-RELATED"/>
    <property type="match status" value="1"/>
</dbReference>
<dbReference type="Proteomes" id="UP001221757">
    <property type="component" value="Unassembled WGS sequence"/>
</dbReference>
<feature type="transmembrane region" description="Helical" evidence="1">
    <location>
        <begin position="311"/>
        <end position="333"/>
    </location>
</feature>
<keyword evidence="3" id="KW-1185">Reference proteome</keyword>
<evidence type="ECO:0000313" key="3">
    <source>
        <dbReference type="Proteomes" id="UP001221757"/>
    </source>
</evidence>
<dbReference type="GO" id="GO:0005783">
    <property type="term" value="C:endoplasmic reticulum"/>
    <property type="evidence" value="ECO:0007669"/>
    <property type="project" value="TreeGrafter"/>
</dbReference>
<name>A0AAD7G3S3_MYCRO</name>
<comment type="caution">
    <text evidence="2">The sequence shown here is derived from an EMBL/GenBank/DDBJ whole genome shotgun (WGS) entry which is preliminary data.</text>
</comment>
<feature type="transmembrane region" description="Helical" evidence="1">
    <location>
        <begin position="279"/>
        <end position="299"/>
    </location>
</feature>
<protein>
    <submittedName>
        <fullName evidence="2">N-acetylglucosaminyl transferase component-domain-containing protein</fullName>
    </submittedName>
</protein>
<evidence type="ECO:0000313" key="2">
    <source>
        <dbReference type="EMBL" id="KAJ7652257.1"/>
    </source>
</evidence>
<feature type="transmembrane region" description="Helical" evidence="1">
    <location>
        <begin position="339"/>
        <end position="361"/>
    </location>
</feature>